<protein>
    <submittedName>
        <fullName evidence="3">ComF family protein</fullName>
    </submittedName>
</protein>
<organism evidence="3 4">
    <name type="scientific">Cupriavidus campinensis</name>
    <dbReference type="NCBI Taxonomy" id="151783"/>
    <lineage>
        <taxon>Bacteria</taxon>
        <taxon>Pseudomonadati</taxon>
        <taxon>Pseudomonadota</taxon>
        <taxon>Betaproteobacteria</taxon>
        <taxon>Burkholderiales</taxon>
        <taxon>Burkholderiaceae</taxon>
        <taxon>Cupriavidus</taxon>
    </lineage>
</organism>
<dbReference type="Gene3D" id="3.40.50.2020">
    <property type="match status" value="1"/>
</dbReference>
<comment type="caution">
    <text evidence="3">The sequence shown here is derived from an EMBL/GenBank/DDBJ whole genome shotgun (WGS) entry which is preliminary data.</text>
</comment>
<name>A0ABY3ELE6_9BURK</name>
<feature type="domain" description="Phosphoribosyltransferase" evidence="2">
    <location>
        <begin position="125"/>
        <end position="209"/>
    </location>
</feature>
<comment type="similarity">
    <text evidence="1">Belongs to the ComF/GntX family.</text>
</comment>
<dbReference type="Pfam" id="PF00156">
    <property type="entry name" value="Pribosyltran"/>
    <property type="match status" value="1"/>
</dbReference>
<proteinExistence type="inferred from homology"/>
<dbReference type="SUPFAM" id="SSF53271">
    <property type="entry name" value="PRTase-like"/>
    <property type="match status" value="1"/>
</dbReference>
<accession>A0ABY3ELE6</accession>
<evidence type="ECO:0000256" key="1">
    <source>
        <dbReference type="ARBA" id="ARBA00008007"/>
    </source>
</evidence>
<evidence type="ECO:0000313" key="3">
    <source>
        <dbReference type="EMBL" id="TSP11761.1"/>
    </source>
</evidence>
<keyword evidence="4" id="KW-1185">Reference proteome</keyword>
<evidence type="ECO:0000259" key="2">
    <source>
        <dbReference type="Pfam" id="PF00156"/>
    </source>
</evidence>
<dbReference type="CDD" id="cd06223">
    <property type="entry name" value="PRTases_typeI"/>
    <property type="match status" value="1"/>
</dbReference>
<dbReference type="PANTHER" id="PTHR47505:SF1">
    <property type="entry name" value="DNA UTILIZATION PROTEIN YHGH"/>
    <property type="match status" value="1"/>
</dbReference>
<dbReference type="EMBL" id="VCIZ01000009">
    <property type="protein sequence ID" value="TSP11761.1"/>
    <property type="molecule type" value="Genomic_DNA"/>
</dbReference>
<dbReference type="PANTHER" id="PTHR47505">
    <property type="entry name" value="DNA UTILIZATION PROTEIN YHGH"/>
    <property type="match status" value="1"/>
</dbReference>
<dbReference type="InterPro" id="IPR000836">
    <property type="entry name" value="PRTase_dom"/>
</dbReference>
<dbReference type="InterPro" id="IPR051910">
    <property type="entry name" value="ComF/GntX_DNA_util-trans"/>
</dbReference>
<gene>
    <name evidence="3" type="ORF">FGG12_15985</name>
</gene>
<dbReference type="Proteomes" id="UP000318943">
    <property type="component" value="Unassembled WGS sequence"/>
</dbReference>
<dbReference type="InterPro" id="IPR029057">
    <property type="entry name" value="PRTase-like"/>
</dbReference>
<evidence type="ECO:0000313" key="4">
    <source>
        <dbReference type="Proteomes" id="UP000318943"/>
    </source>
</evidence>
<sequence>MPSLLPSACAICADMQRDVVCAACAGSLLAARPRCQRCASPATGHCPACVPDDPLDATVTLADYAEPLDRLILRLKFGAALPVAGWIAAQLAERLRALPDLPDLIVPVPLAPQRLASRGFNQAWEIARPLARRLGVRADATLLTRRRDTAAQLTLDLPARQANLRDAFALARPMRLDGLHIALIDDVMTTGATLRAAAAVLKAHGARRVTALPALRTP</sequence>
<reference evidence="3 4" key="1">
    <citation type="submission" date="2019-05" db="EMBL/GenBank/DDBJ databases">
        <title>Whole genome sequence analysis of Cupriavidus campinensis S14E4C strain.</title>
        <authorList>
            <person name="Abbaszade G."/>
            <person name="Szabo A."/>
            <person name="Toumi M."/>
            <person name="Toth E."/>
        </authorList>
    </citation>
    <scope>NUCLEOTIDE SEQUENCE [LARGE SCALE GENOMIC DNA]</scope>
    <source>
        <strain evidence="3 4">S14E4C</strain>
    </source>
</reference>